<sequence>MCLSCSGTNCLGFFRKRNSCCTLQSPEKNREDFHSHQG</sequence>
<accession>V6SK27</accession>
<name>V6SK27_9FLAO</name>
<keyword evidence="2" id="KW-1185">Reference proteome</keyword>
<organism evidence="1 2">
    <name type="scientific">Flavobacterium limnosediminis JC2902</name>
    <dbReference type="NCBI Taxonomy" id="1341181"/>
    <lineage>
        <taxon>Bacteria</taxon>
        <taxon>Pseudomonadati</taxon>
        <taxon>Bacteroidota</taxon>
        <taxon>Flavobacteriia</taxon>
        <taxon>Flavobacteriales</taxon>
        <taxon>Flavobacteriaceae</taxon>
        <taxon>Flavobacterium</taxon>
    </lineage>
</organism>
<comment type="caution">
    <text evidence="1">The sequence shown here is derived from an EMBL/GenBank/DDBJ whole genome shotgun (WGS) entry which is preliminary data.</text>
</comment>
<dbReference type="STRING" id="1341181.FLJC2902T_22910"/>
<evidence type="ECO:0000313" key="1">
    <source>
        <dbReference type="EMBL" id="ESU26951.1"/>
    </source>
</evidence>
<reference evidence="1 2" key="1">
    <citation type="submission" date="2013-08" db="EMBL/GenBank/DDBJ databases">
        <title>Flavobacterium limnosediminis JC2902 genome sequencing.</title>
        <authorList>
            <person name="Lee K."/>
            <person name="Yi H."/>
            <person name="Park S."/>
            <person name="Chun J."/>
        </authorList>
    </citation>
    <scope>NUCLEOTIDE SEQUENCE [LARGE SCALE GENOMIC DNA]</scope>
    <source>
        <strain evidence="1 2">JC2902</strain>
    </source>
</reference>
<gene>
    <name evidence="1" type="ORF">FLJC2902T_22910</name>
</gene>
<dbReference type="Proteomes" id="UP000018004">
    <property type="component" value="Unassembled WGS sequence"/>
</dbReference>
<evidence type="ECO:0000313" key="2">
    <source>
        <dbReference type="Proteomes" id="UP000018004"/>
    </source>
</evidence>
<proteinExistence type="predicted"/>
<dbReference type="EMBL" id="AVGG01000017">
    <property type="protein sequence ID" value="ESU26951.1"/>
    <property type="molecule type" value="Genomic_DNA"/>
</dbReference>
<protein>
    <submittedName>
        <fullName evidence="1">Uncharacterized protein</fullName>
    </submittedName>
</protein>
<dbReference type="AlphaFoldDB" id="V6SK27"/>